<organism evidence="2">
    <name type="scientific">Drosophila persimilis</name>
    <name type="common">Fruit fly</name>
    <dbReference type="NCBI Taxonomy" id="7234"/>
    <lineage>
        <taxon>Eukaryota</taxon>
        <taxon>Metazoa</taxon>
        <taxon>Ecdysozoa</taxon>
        <taxon>Arthropoda</taxon>
        <taxon>Hexapoda</taxon>
        <taxon>Insecta</taxon>
        <taxon>Pterygota</taxon>
        <taxon>Neoptera</taxon>
        <taxon>Endopterygota</taxon>
        <taxon>Diptera</taxon>
        <taxon>Brachycera</taxon>
        <taxon>Muscomorpha</taxon>
        <taxon>Ephydroidea</taxon>
        <taxon>Drosophilidae</taxon>
        <taxon>Drosophila</taxon>
        <taxon>Sophophora</taxon>
    </lineage>
</organism>
<proteinExistence type="predicted"/>
<gene>
    <name evidence="1" type="primary">Dper\GL20640</name>
    <name evidence="1" type="ORF">Dper_GL20640</name>
</gene>
<dbReference type="Proteomes" id="UP000008744">
    <property type="component" value="Unassembled WGS sequence"/>
</dbReference>
<dbReference type="HOGENOM" id="CLU_2796665_0_0_1"/>
<dbReference type="EMBL" id="CH479220">
    <property type="protein sequence ID" value="EDW34806.1"/>
    <property type="molecule type" value="Genomic_DNA"/>
</dbReference>
<accession>B4H812</accession>
<keyword evidence="2" id="KW-1185">Reference proteome</keyword>
<sequence length="68" mass="7833">MFRKRKQQQLRLKPRPGERKRKLLFCIFNRGSCPGKGEGWGRGGGGKLLFISTTPLTLAGNEFLMRRR</sequence>
<dbReference type="AlphaFoldDB" id="B4H812"/>
<reference evidence="1 2" key="1">
    <citation type="journal article" date="2007" name="Nature">
        <title>Evolution of genes and genomes on the Drosophila phylogeny.</title>
        <authorList>
            <consortium name="Drosophila 12 Genomes Consortium"/>
            <person name="Clark A.G."/>
            <person name="Eisen M.B."/>
            <person name="Smith D.R."/>
            <person name="Bergman C.M."/>
            <person name="Oliver B."/>
            <person name="Markow T.A."/>
            <person name="Kaufman T.C."/>
            <person name="Kellis M."/>
            <person name="Gelbart W."/>
            <person name="Iyer V.N."/>
            <person name="Pollard D.A."/>
            <person name="Sackton T.B."/>
            <person name="Larracuente A.M."/>
            <person name="Singh N.D."/>
            <person name="Abad J.P."/>
            <person name="Abt D.N."/>
            <person name="Adryan B."/>
            <person name="Aguade M."/>
            <person name="Akashi H."/>
            <person name="Anderson W.W."/>
            <person name="Aquadro C.F."/>
            <person name="Ardell D.H."/>
            <person name="Arguello R."/>
            <person name="Artieri C.G."/>
            <person name="Barbash D.A."/>
            <person name="Barker D."/>
            <person name="Barsanti P."/>
            <person name="Batterham P."/>
            <person name="Batzoglou S."/>
            <person name="Begun D."/>
            <person name="Bhutkar A."/>
            <person name="Blanco E."/>
            <person name="Bosak S.A."/>
            <person name="Bradley R.K."/>
            <person name="Brand A.D."/>
            <person name="Brent M.R."/>
            <person name="Brooks A.N."/>
            <person name="Brown R.H."/>
            <person name="Butlin R.K."/>
            <person name="Caggese C."/>
            <person name="Calvi B.R."/>
            <person name="Bernardo de Carvalho A."/>
            <person name="Caspi A."/>
            <person name="Castrezana S."/>
            <person name="Celniker S.E."/>
            <person name="Chang J.L."/>
            <person name="Chapple C."/>
            <person name="Chatterji S."/>
            <person name="Chinwalla A."/>
            <person name="Civetta A."/>
            <person name="Clifton S.W."/>
            <person name="Comeron J.M."/>
            <person name="Costello J.C."/>
            <person name="Coyne J.A."/>
            <person name="Daub J."/>
            <person name="David R.G."/>
            <person name="Delcher A.L."/>
            <person name="Delehaunty K."/>
            <person name="Do C.B."/>
            <person name="Ebling H."/>
            <person name="Edwards K."/>
            <person name="Eickbush T."/>
            <person name="Evans J.D."/>
            <person name="Filipski A."/>
            <person name="Findeiss S."/>
            <person name="Freyhult E."/>
            <person name="Fulton L."/>
            <person name="Fulton R."/>
            <person name="Garcia A.C."/>
            <person name="Gardiner A."/>
            <person name="Garfield D.A."/>
            <person name="Garvin B.E."/>
            <person name="Gibson G."/>
            <person name="Gilbert D."/>
            <person name="Gnerre S."/>
            <person name="Godfrey J."/>
            <person name="Good R."/>
            <person name="Gotea V."/>
            <person name="Gravely B."/>
            <person name="Greenberg A.J."/>
            <person name="Griffiths-Jones S."/>
            <person name="Gross S."/>
            <person name="Guigo R."/>
            <person name="Gustafson E.A."/>
            <person name="Haerty W."/>
            <person name="Hahn M.W."/>
            <person name="Halligan D.L."/>
            <person name="Halpern A.L."/>
            <person name="Halter G.M."/>
            <person name="Han M.V."/>
            <person name="Heger A."/>
            <person name="Hillier L."/>
            <person name="Hinrichs A.S."/>
            <person name="Holmes I."/>
            <person name="Hoskins R.A."/>
            <person name="Hubisz M.J."/>
            <person name="Hultmark D."/>
            <person name="Huntley M.A."/>
            <person name="Jaffe D.B."/>
            <person name="Jagadeeshan S."/>
            <person name="Jeck W.R."/>
            <person name="Johnson J."/>
            <person name="Jones C.D."/>
            <person name="Jordan W.C."/>
            <person name="Karpen G.H."/>
            <person name="Kataoka E."/>
            <person name="Keightley P.D."/>
            <person name="Kheradpour P."/>
            <person name="Kirkness E.F."/>
            <person name="Koerich L.B."/>
            <person name="Kristiansen K."/>
            <person name="Kudrna D."/>
            <person name="Kulathinal R.J."/>
            <person name="Kumar S."/>
            <person name="Kwok R."/>
            <person name="Lander E."/>
            <person name="Langley C.H."/>
            <person name="Lapoint R."/>
            <person name="Lazzaro B.P."/>
            <person name="Lee S.J."/>
            <person name="Levesque L."/>
            <person name="Li R."/>
            <person name="Lin C.F."/>
            <person name="Lin M.F."/>
            <person name="Lindblad-Toh K."/>
            <person name="Llopart A."/>
            <person name="Long M."/>
            <person name="Low L."/>
            <person name="Lozovsky E."/>
            <person name="Lu J."/>
            <person name="Luo M."/>
            <person name="Machado C.A."/>
            <person name="Makalowski W."/>
            <person name="Marzo M."/>
            <person name="Matsuda M."/>
            <person name="Matzkin L."/>
            <person name="McAllister B."/>
            <person name="McBride C.S."/>
            <person name="McKernan B."/>
            <person name="McKernan K."/>
            <person name="Mendez-Lago M."/>
            <person name="Minx P."/>
            <person name="Mollenhauer M.U."/>
            <person name="Montooth K."/>
            <person name="Mount S.M."/>
            <person name="Mu X."/>
            <person name="Myers E."/>
            <person name="Negre B."/>
            <person name="Newfeld S."/>
            <person name="Nielsen R."/>
            <person name="Noor M.A."/>
            <person name="O'Grady P."/>
            <person name="Pachter L."/>
            <person name="Papaceit M."/>
            <person name="Parisi M.J."/>
            <person name="Parisi M."/>
            <person name="Parts L."/>
            <person name="Pedersen J.S."/>
            <person name="Pesole G."/>
            <person name="Phillippy A.M."/>
            <person name="Ponting C.P."/>
            <person name="Pop M."/>
            <person name="Porcelli D."/>
            <person name="Powell J.R."/>
            <person name="Prohaska S."/>
            <person name="Pruitt K."/>
            <person name="Puig M."/>
            <person name="Quesneville H."/>
            <person name="Ram K.R."/>
            <person name="Rand D."/>
            <person name="Rasmussen M.D."/>
            <person name="Reed L.K."/>
            <person name="Reenan R."/>
            <person name="Reily A."/>
            <person name="Remington K.A."/>
            <person name="Rieger T.T."/>
            <person name="Ritchie M.G."/>
            <person name="Robin C."/>
            <person name="Rogers Y.H."/>
            <person name="Rohde C."/>
            <person name="Rozas J."/>
            <person name="Rubenfield M.J."/>
            <person name="Ruiz A."/>
            <person name="Russo S."/>
            <person name="Salzberg S.L."/>
            <person name="Sanchez-Gracia A."/>
            <person name="Saranga D.J."/>
            <person name="Sato H."/>
            <person name="Schaeffer S.W."/>
            <person name="Schatz M.C."/>
            <person name="Schlenke T."/>
            <person name="Schwartz R."/>
            <person name="Segarra C."/>
            <person name="Singh R.S."/>
            <person name="Sirot L."/>
            <person name="Sirota M."/>
            <person name="Sisneros N.B."/>
            <person name="Smith C.D."/>
            <person name="Smith T.F."/>
            <person name="Spieth J."/>
            <person name="Stage D.E."/>
            <person name="Stark A."/>
            <person name="Stephan W."/>
            <person name="Strausberg R.L."/>
            <person name="Strempel S."/>
            <person name="Sturgill D."/>
            <person name="Sutton G."/>
            <person name="Sutton G.G."/>
            <person name="Tao W."/>
            <person name="Teichmann S."/>
            <person name="Tobari Y.N."/>
            <person name="Tomimura Y."/>
            <person name="Tsolas J.M."/>
            <person name="Valente V.L."/>
            <person name="Venter E."/>
            <person name="Venter J.C."/>
            <person name="Vicario S."/>
            <person name="Vieira F.G."/>
            <person name="Vilella A.J."/>
            <person name="Villasante A."/>
            <person name="Walenz B."/>
            <person name="Wang J."/>
            <person name="Wasserman M."/>
            <person name="Watts T."/>
            <person name="Wilson D."/>
            <person name="Wilson R.K."/>
            <person name="Wing R.A."/>
            <person name="Wolfner M.F."/>
            <person name="Wong A."/>
            <person name="Wong G.K."/>
            <person name="Wu C.I."/>
            <person name="Wu G."/>
            <person name="Yamamoto D."/>
            <person name="Yang H.P."/>
            <person name="Yang S.P."/>
            <person name="Yorke J.A."/>
            <person name="Yoshida K."/>
            <person name="Zdobnov E."/>
            <person name="Zhang P."/>
            <person name="Zhang Y."/>
            <person name="Zimin A.V."/>
            <person name="Baldwin J."/>
            <person name="Abdouelleil A."/>
            <person name="Abdulkadir J."/>
            <person name="Abebe A."/>
            <person name="Abera B."/>
            <person name="Abreu J."/>
            <person name="Acer S.C."/>
            <person name="Aftuck L."/>
            <person name="Alexander A."/>
            <person name="An P."/>
            <person name="Anderson E."/>
            <person name="Anderson S."/>
            <person name="Arachi H."/>
            <person name="Azer M."/>
            <person name="Bachantsang P."/>
            <person name="Barry A."/>
            <person name="Bayul T."/>
            <person name="Berlin A."/>
            <person name="Bessette D."/>
            <person name="Bloom T."/>
            <person name="Blye J."/>
            <person name="Boguslavskiy L."/>
            <person name="Bonnet C."/>
            <person name="Boukhgalter B."/>
            <person name="Bourzgui I."/>
            <person name="Brown A."/>
            <person name="Cahill P."/>
            <person name="Channer S."/>
            <person name="Cheshatsang Y."/>
            <person name="Chuda L."/>
            <person name="Citroen M."/>
            <person name="Collymore A."/>
            <person name="Cooke P."/>
            <person name="Costello M."/>
            <person name="D'Aco K."/>
            <person name="Daza R."/>
            <person name="De Haan G."/>
            <person name="DeGray S."/>
            <person name="DeMaso C."/>
            <person name="Dhargay N."/>
            <person name="Dooley K."/>
            <person name="Dooley E."/>
            <person name="Doricent M."/>
            <person name="Dorje P."/>
            <person name="Dorjee K."/>
            <person name="Dupes A."/>
            <person name="Elong R."/>
            <person name="Falk J."/>
            <person name="Farina A."/>
            <person name="Faro S."/>
            <person name="Ferguson D."/>
            <person name="Fisher S."/>
            <person name="Foley C.D."/>
            <person name="Franke A."/>
            <person name="Friedrich D."/>
            <person name="Gadbois L."/>
            <person name="Gearin G."/>
            <person name="Gearin C.R."/>
            <person name="Giannoukos G."/>
            <person name="Goode T."/>
            <person name="Graham J."/>
            <person name="Grandbois E."/>
            <person name="Grewal S."/>
            <person name="Gyaltsen K."/>
            <person name="Hafez N."/>
            <person name="Hagos B."/>
            <person name="Hall J."/>
            <person name="Henson C."/>
            <person name="Hollinger A."/>
            <person name="Honan T."/>
            <person name="Huard M.D."/>
            <person name="Hughes L."/>
            <person name="Hurhula B."/>
            <person name="Husby M.E."/>
            <person name="Kamat A."/>
            <person name="Kanga B."/>
            <person name="Kashin S."/>
            <person name="Khazanovich D."/>
            <person name="Kisner P."/>
            <person name="Lance K."/>
            <person name="Lara M."/>
            <person name="Lee W."/>
            <person name="Lennon N."/>
            <person name="Letendre F."/>
            <person name="LeVine R."/>
            <person name="Lipovsky A."/>
            <person name="Liu X."/>
            <person name="Liu J."/>
            <person name="Liu S."/>
            <person name="Lokyitsang T."/>
            <person name="Lokyitsang Y."/>
            <person name="Lubonja R."/>
            <person name="Lui A."/>
            <person name="MacDonald P."/>
            <person name="Magnisalis V."/>
            <person name="Maru K."/>
            <person name="Matthews C."/>
            <person name="McCusker W."/>
            <person name="McDonough S."/>
            <person name="Mehta T."/>
            <person name="Meldrim J."/>
            <person name="Meneus L."/>
            <person name="Mihai O."/>
            <person name="Mihalev A."/>
            <person name="Mihova T."/>
            <person name="Mittelman R."/>
            <person name="Mlenga V."/>
            <person name="Montmayeur A."/>
            <person name="Mulrain L."/>
            <person name="Navidi A."/>
            <person name="Naylor J."/>
            <person name="Negash T."/>
            <person name="Nguyen T."/>
            <person name="Nguyen N."/>
            <person name="Nicol R."/>
            <person name="Norbu C."/>
            <person name="Norbu N."/>
            <person name="Novod N."/>
            <person name="O'Neill B."/>
            <person name="Osman S."/>
            <person name="Markiewicz E."/>
            <person name="Oyono O.L."/>
            <person name="Patti C."/>
            <person name="Phunkhang P."/>
            <person name="Pierre F."/>
            <person name="Priest M."/>
            <person name="Raghuraman S."/>
            <person name="Rege F."/>
            <person name="Reyes R."/>
            <person name="Rise C."/>
            <person name="Rogov P."/>
            <person name="Ross K."/>
            <person name="Ryan E."/>
            <person name="Settipalli S."/>
            <person name="Shea T."/>
            <person name="Sherpa N."/>
            <person name="Shi L."/>
            <person name="Shih D."/>
            <person name="Sparrow T."/>
            <person name="Spaulding J."/>
            <person name="Stalker J."/>
            <person name="Stange-Thomann N."/>
            <person name="Stavropoulos S."/>
            <person name="Stone C."/>
            <person name="Strader C."/>
            <person name="Tesfaye S."/>
            <person name="Thomson T."/>
            <person name="Thoulutsang Y."/>
            <person name="Thoulutsang D."/>
            <person name="Topham K."/>
            <person name="Topping I."/>
            <person name="Tsamla T."/>
            <person name="Vassiliev H."/>
            <person name="Vo A."/>
            <person name="Wangchuk T."/>
            <person name="Wangdi T."/>
            <person name="Weiand M."/>
            <person name="Wilkinson J."/>
            <person name="Wilson A."/>
            <person name="Yadav S."/>
            <person name="Young G."/>
            <person name="Yu Q."/>
            <person name="Zembek L."/>
            <person name="Zhong D."/>
            <person name="Zimmer A."/>
            <person name="Zwirko Z."/>
            <person name="Jaffe D.B."/>
            <person name="Alvarez P."/>
            <person name="Brockman W."/>
            <person name="Butler J."/>
            <person name="Chin C."/>
            <person name="Gnerre S."/>
            <person name="Grabherr M."/>
            <person name="Kleber M."/>
            <person name="Mauceli E."/>
            <person name="MacCallum I."/>
        </authorList>
    </citation>
    <scope>NUCLEOTIDE SEQUENCE [LARGE SCALE GENOMIC DNA]</scope>
    <source>
        <strain evidence="2">MSH-3 / Tucson 14011-0111.49</strain>
    </source>
</reference>
<evidence type="ECO:0000313" key="2">
    <source>
        <dbReference type="Proteomes" id="UP000008744"/>
    </source>
</evidence>
<name>B4H812_DROPE</name>
<protein>
    <submittedName>
        <fullName evidence="1">GL20640</fullName>
    </submittedName>
</protein>
<evidence type="ECO:0000313" key="1">
    <source>
        <dbReference type="EMBL" id="EDW34806.1"/>
    </source>
</evidence>